<dbReference type="SUPFAM" id="SSF52467">
    <property type="entry name" value="DHS-like NAD/FAD-binding domain"/>
    <property type="match status" value="1"/>
</dbReference>
<reference evidence="1" key="1">
    <citation type="journal article" date="2014" name="Int. J. Syst. Evol. Microbiol.">
        <title>Complete genome sequence of Corynebacterium casei LMG S-19264T (=DSM 44701T), isolated from a smear-ripened cheese.</title>
        <authorList>
            <consortium name="US DOE Joint Genome Institute (JGI-PGF)"/>
            <person name="Walter F."/>
            <person name="Albersmeier A."/>
            <person name="Kalinowski J."/>
            <person name="Ruckert C."/>
        </authorList>
    </citation>
    <scope>NUCLEOTIDE SEQUENCE</scope>
    <source>
        <strain evidence="1">JCM 4346</strain>
    </source>
</reference>
<sequence length="107" mass="11647">MTSNVDALFARGGFALDRIFSPQGDYGRYECSTPCTPTTWYSRQLVGQRLAAYDPATGAVTDPDALPRFPNCGGEAEINVRTGPQFVDSPYFPAGHRLKDWLGTAQA</sequence>
<proteinExistence type="predicted"/>
<keyword evidence="2" id="KW-1185">Reference proteome</keyword>
<dbReference type="RefSeq" id="WP_229911249.1">
    <property type="nucleotide sequence ID" value="NZ_BMSX01000016.1"/>
</dbReference>
<dbReference type="InterPro" id="IPR029035">
    <property type="entry name" value="DHS-like_NAD/FAD-binding_dom"/>
</dbReference>
<evidence type="ECO:0000313" key="1">
    <source>
        <dbReference type="EMBL" id="GGR36986.1"/>
    </source>
</evidence>
<gene>
    <name evidence="1" type="ORF">GCM10010251_61810</name>
</gene>
<name>A0A918FH06_9ACTN</name>
<dbReference type="Proteomes" id="UP000658320">
    <property type="component" value="Unassembled WGS sequence"/>
</dbReference>
<organism evidence="1 2">
    <name type="scientific">Streptomyces aurantiogriseus</name>
    <dbReference type="NCBI Taxonomy" id="66870"/>
    <lineage>
        <taxon>Bacteria</taxon>
        <taxon>Bacillati</taxon>
        <taxon>Actinomycetota</taxon>
        <taxon>Actinomycetes</taxon>
        <taxon>Kitasatosporales</taxon>
        <taxon>Streptomycetaceae</taxon>
        <taxon>Streptomyces</taxon>
    </lineage>
</organism>
<accession>A0A918FH06</accession>
<dbReference type="EMBL" id="BMSX01000016">
    <property type="protein sequence ID" value="GGR36986.1"/>
    <property type="molecule type" value="Genomic_DNA"/>
</dbReference>
<evidence type="ECO:0000313" key="2">
    <source>
        <dbReference type="Proteomes" id="UP000658320"/>
    </source>
</evidence>
<reference evidence="1" key="2">
    <citation type="submission" date="2020-09" db="EMBL/GenBank/DDBJ databases">
        <authorList>
            <person name="Sun Q."/>
            <person name="Ohkuma M."/>
        </authorList>
    </citation>
    <scope>NUCLEOTIDE SEQUENCE</scope>
    <source>
        <strain evidence="1">JCM 4346</strain>
    </source>
</reference>
<protein>
    <submittedName>
        <fullName evidence="1">Uncharacterized protein</fullName>
    </submittedName>
</protein>
<comment type="caution">
    <text evidence="1">The sequence shown here is derived from an EMBL/GenBank/DDBJ whole genome shotgun (WGS) entry which is preliminary data.</text>
</comment>
<dbReference type="AlphaFoldDB" id="A0A918FH06"/>